<keyword evidence="4" id="KW-0067">ATP-binding</keyword>
<feature type="region of interest" description="Disordered" evidence="7">
    <location>
        <begin position="1"/>
        <end position="35"/>
    </location>
</feature>
<dbReference type="PANTHER" id="PTHR12241">
    <property type="entry name" value="TUBULIN POLYGLUTAMYLASE"/>
    <property type="match status" value="1"/>
</dbReference>
<dbReference type="InterPro" id="IPR004344">
    <property type="entry name" value="TTL/TTLL_fam"/>
</dbReference>
<dbReference type="Proteomes" id="UP001174909">
    <property type="component" value="Unassembled WGS sequence"/>
</dbReference>
<dbReference type="GO" id="GO:0005524">
    <property type="term" value="F:ATP binding"/>
    <property type="evidence" value="ECO:0007669"/>
    <property type="project" value="UniProtKB-KW"/>
</dbReference>
<keyword evidence="9" id="KW-1185">Reference proteome</keyword>
<evidence type="ECO:0000313" key="9">
    <source>
        <dbReference type="Proteomes" id="UP001174909"/>
    </source>
</evidence>
<reference evidence="8" key="1">
    <citation type="submission" date="2023-03" db="EMBL/GenBank/DDBJ databases">
        <authorList>
            <person name="Steffen K."/>
            <person name="Cardenas P."/>
        </authorList>
    </citation>
    <scope>NUCLEOTIDE SEQUENCE</scope>
</reference>
<name>A0AA35RYK0_GEOBA</name>
<evidence type="ECO:0000313" key="8">
    <source>
        <dbReference type="EMBL" id="CAI8020069.1"/>
    </source>
</evidence>
<dbReference type="PANTHER" id="PTHR12241:SF145">
    <property type="entry name" value="TUBULIN POLYGLUTAMYLASE TTLL5"/>
    <property type="match status" value="1"/>
</dbReference>
<evidence type="ECO:0000256" key="1">
    <source>
        <dbReference type="ARBA" id="ARBA00006820"/>
    </source>
</evidence>
<evidence type="ECO:0000256" key="6">
    <source>
        <dbReference type="ARBA" id="ARBA00049274"/>
    </source>
</evidence>
<dbReference type="GO" id="GO:0070740">
    <property type="term" value="F:tubulin-glutamic acid ligase activity"/>
    <property type="evidence" value="ECO:0007669"/>
    <property type="project" value="TreeGrafter"/>
</dbReference>
<evidence type="ECO:0000256" key="7">
    <source>
        <dbReference type="SAM" id="MobiDB-lite"/>
    </source>
</evidence>
<keyword evidence="2" id="KW-0436">Ligase</keyword>
<keyword evidence="3" id="KW-0547">Nucleotide-binding</keyword>
<dbReference type="GO" id="GO:0015631">
    <property type="term" value="F:tubulin binding"/>
    <property type="evidence" value="ECO:0007669"/>
    <property type="project" value="TreeGrafter"/>
</dbReference>
<dbReference type="Pfam" id="PF03133">
    <property type="entry name" value="TTL"/>
    <property type="match status" value="1"/>
</dbReference>
<evidence type="ECO:0000256" key="5">
    <source>
        <dbReference type="ARBA" id="ARBA00041448"/>
    </source>
</evidence>
<comment type="caution">
    <text evidence="8">The sequence shown here is derived from an EMBL/GenBank/DDBJ whole genome shotgun (WGS) entry which is preliminary data.</text>
</comment>
<evidence type="ECO:0000256" key="2">
    <source>
        <dbReference type="ARBA" id="ARBA00022598"/>
    </source>
</evidence>
<dbReference type="Gene3D" id="3.30.470.20">
    <property type="entry name" value="ATP-grasp fold, B domain"/>
    <property type="match status" value="1"/>
</dbReference>
<dbReference type="GO" id="GO:0000226">
    <property type="term" value="P:microtubule cytoskeleton organization"/>
    <property type="evidence" value="ECO:0007669"/>
    <property type="project" value="TreeGrafter"/>
</dbReference>
<dbReference type="EMBL" id="CASHTH010001798">
    <property type="protein sequence ID" value="CAI8020069.1"/>
    <property type="molecule type" value="Genomic_DNA"/>
</dbReference>
<gene>
    <name evidence="8" type="ORF">GBAR_LOCUS12017</name>
</gene>
<evidence type="ECO:0000256" key="4">
    <source>
        <dbReference type="ARBA" id="ARBA00022840"/>
    </source>
</evidence>
<sequence length="450" mass="51342">MMEIEESSCPSESGEEAGGGKDIRGSSVNSETSEKSSDANLSVLWTGSAGKTPLIQFRADALLGLETPPDHPYSGNHRLTFKLSGENRLVHTLLLSHGFSEVSLMNARFNVYWSGSHIQMSEIRALMPHQRINHFPRSYMITRKDRLCQNISRMQHAKGVKHFNIIPTTFVLPDELPQFRVHFRKKRGTWIVKPVSLSRGRGITIINHPNQAKSDEPMVVSQYIERPLIVNGYKFDLRIYVAVTSFNPLKIYIYEEGMARFATEHYSGPVQLDNLCMHLTNYSVNKKSTQYVRCDSPGRDDYGSKWSMSALLRHLQEQGKNVAEMMMKVEDVIIKALIAGESHISSACDVFQTHRRSCFELYGFDILIDKDLRPWLLEINLSPSLGCDTPFDLRLKSNLIANLLTLVGVPLCDPYTRETPKPPTDHQHRRPTQTSWTREKNHRRLCHHVL</sequence>
<accession>A0AA35RYK0</accession>
<proteinExistence type="inferred from homology"/>
<dbReference type="PROSITE" id="PS51221">
    <property type="entry name" value="TTL"/>
    <property type="match status" value="1"/>
</dbReference>
<comment type="similarity">
    <text evidence="1">Belongs to the tubulin--tyrosine ligase family.</text>
</comment>
<comment type="catalytic activity">
    <reaction evidence="6">
        <text>L-glutamyl-[protein] + L-glutamate + ATP = gamma-L-glutamyl-L-glutamyl-[protein] + ADP + phosphate + H(+)</text>
        <dbReference type="Rhea" id="RHEA:60144"/>
        <dbReference type="Rhea" id="RHEA-COMP:10208"/>
        <dbReference type="Rhea" id="RHEA-COMP:15517"/>
        <dbReference type="ChEBI" id="CHEBI:15378"/>
        <dbReference type="ChEBI" id="CHEBI:29973"/>
        <dbReference type="ChEBI" id="CHEBI:29985"/>
        <dbReference type="ChEBI" id="CHEBI:30616"/>
        <dbReference type="ChEBI" id="CHEBI:43474"/>
        <dbReference type="ChEBI" id="CHEBI:143622"/>
        <dbReference type="ChEBI" id="CHEBI:456216"/>
    </reaction>
    <physiologicalReaction direction="left-to-right" evidence="6">
        <dbReference type="Rhea" id="RHEA:60145"/>
    </physiologicalReaction>
</comment>
<dbReference type="AlphaFoldDB" id="A0AA35RYK0"/>
<dbReference type="SUPFAM" id="SSF56059">
    <property type="entry name" value="Glutathione synthetase ATP-binding domain-like"/>
    <property type="match status" value="1"/>
</dbReference>
<organism evidence="8 9">
    <name type="scientific">Geodia barretti</name>
    <name type="common">Barrett's horny sponge</name>
    <dbReference type="NCBI Taxonomy" id="519541"/>
    <lineage>
        <taxon>Eukaryota</taxon>
        <taxon>Metazoa</taxon>
        <taxon>Porifera</taxon>
        <taxon>Demospongiae</taxon>
        <taxon>Heteroscleromorpha</taxon>
        <taxon>Tetractinellida</taxon>
        <taxon>Astrophorina</taxon>
        <taxon>Geodiidae</taxon>
        <taxon>Geodia</taxon>
    </lineage>
</organism>
<evidence type="ECO:0000256" key="3">
    <source>
        <dbReference type="ARBA" id="ARBA00022741"/>
    </source>
</evidence>
<dbReference type="GO" id="GO:0036064">
    <property type="term" value="C:ciliary basal body"/>
    <property type="evidence" value="ECO:0007669"/>
    <property type="project" value="TreeGrafter"/>
</dbReference>
<protein>
    <recommendedName>
        <fullName evidence="5">Tubulin--tyrosine ligase-like protein 5</fullName>
    </recommendedName>
</protein>
<feature type="compositionally biased region" description="Basic and acidic residues" evidence="7">
    <location>
        <begin position="417"/>
        <end position="426"/>
    </location>
</feature>
<feature type="region of interest" description="Disordered" evidence="7">
    <location>
        <begin position="417"/>
        <end position="440"/>
    </location>
</feature>